<dbReference type="OrthoDB" id="9770528at2"/>
<proteinExistence type="predicted"/>
<accession>A0A146G653</accession>
<evidence type="ECO:0000313" key="3">
    <source>
        <dbReference type="EMBL" id="GAT32872.1"/>
    </source>
</evidence>
<organism evidence="3 4">
    <name type="scientific">Terrimicrobium sacchariphilum</name>
    <dbReference type="NCBI Taxonomy" id="690879"/>
    <lineage>
        <taxon>Bacteria</taxon>
        <taxon>Pseudomonadati</taxon>
        <taxon>Verrucomicrobiota</taxon>
        <taxon>Terrimicrobiia</taxon>
        <taxon>Terrimicrobiales</taxon>
        <taxon>Terrimicrobiaceae</taxon>
        <taxon>Terrimicrobium</taxon>
    </lineage>
</organism>
<reference evidence="4" key="1">
    <citation type="journal article" date="2017" name="Genome Announc.">
        <title>Draft Genome Sequence of Terrimicrobium sacchariphilum NM-5T, a Facultative Anaerobic Soil Bacterium of the Class Spartobacteria.</title>
        <authorList>
            <person name="Qiu Y.L."/>
            <person name="Tourlousse D.M."/>
            <person name="Matsuura N."/>
            <person name="Ohashi A."/>
            <person name="Sekiguchi Y."/>
        </authorList>
    </citation>
    <scope>NUCLEOTIDE SEQUENCE [LARGE SCALE GENOMIC DNA]</scope>
    <source>
        <strain evidence="4">NM-5</strain>
    </source>
</reference>
<protein>
    <submittedName>
        <fullName evidence="3">Cephalosporin-C deacetylase</fullName>
    </submittedName>
</protein>
<gene>
    <name evidence="3" type="ORF">TSACC_21274</name>
</gene>
<feature type="active site" description="Charge relay system" evidence="1">
    <location>
        <position position="405"/>
    </location>
</feature>
<evidence type="ECO:0000313" key="4">
    <source>
        <dbReference type="Proteomes" id="UP000076023"/>
    </source>
</evidence>
<name>A0A146G653_TERSA</name>
<dbReference type="InterPro" id="IPR039069">
    <property type="entry name" value="CE7"/>
</dbReference>
<sequence length="464" mass="49982">MTNGFLMRILPFGRSFGLPILAFASLCFLGVDRLSATSSWDGKSPAEYVVTVETEKPDALYKKGEDVTFKITLEQNKQPVPEGKVYWKISKDNADPVQNGTADIKDGVATVSGKLDEPGFLRCDVNFASPSQGNLTAAAAAGIDVTEIRPTLPVPDDFVAFWEGKKKELAALPMDPKMTEVPAPADRPGTRVFDVQLACTGGAPVSGYYSMPTDAKPKSAPALLIVDGAGVRNSDFLGPIRYAQKGFIAMTINAHGLPNGKPKEFYSALDSGELKDYRVRGRDNRDNFYFVGMYLRVLRALQFLQAQPEWDGHTLMIMGGSQGGGQAIAGAALEPKVTYTFTAIPGLCDFAGVTAGRIGGWPKPIPKGPDGKPDPVVVEATRYADGTNMATMIKSPIHFYIGFVDLITPPTCEYAAYNVIPGPKSVENRPSNGHGHDDPKFWNMVSETLINKAKEQQNGAPATP</sequence>
<feature type="domain" description="Acetyl xylan esterase" evidence="2">
    <location>
        <begin position="146"/>
        <end position="435"/>
    </location>
</feature>
<dbReference type="InterPro" id="IPR008391">
    <property type="entry name" value="AXE1_dom"/>
</dbReference>
<dbReference type="AlphaFoldDB" id="A0A146G653"/>
<dbReference type="STRING" id="690879.TSACC_21274"/>
<comment type="caution">
    <text evidence="3">The sequence shown here is derived from an EMBL/GenBank/DDBJ whole genome shotgun (WGS) entry which is preliminary data.</text>
</comment>
<dbReference type="Proteomes" id="UP000076023">
    <property type="component" value="Unassembled WGS sequence"/>
</dbReference>
<feature type="active site" description="Charge relay system" evidence="1">
    <location>
        <position position="434"/>
    </location>
</feature>
<feature type="active site" description="Nucleophile" evidence="1">
    <location>
        <position position="321"/>
    </location>
</feature>
<dbReference type="InParanoid" id="A0A146G653"/>
<evidence type="ECO:0000256" key="1">
    <source>
        <dbReference type="PIRSR" id="PIRSR639069-1"/>
    </source>
</evidence>
<dbReference type="SUPFAM" id="SSF53474">
    <property type="entry name" value="alpha/beta-Hydrolases"/>
    <property type="match status" value="1"/>
</dbReference>
<evidence type="ECO:0000259" key="2">
    <source>
        <dbReference type="Pfam" id="PF05448"/>
    </source>
</evidence>
<dbReference type="GO" id="GO:0005976">
    <property type="term" value="P:polysaccharide metabolic process"/>
    <property type="evidence" value="ECO:0007669"/>
    <property type="project" value="TreeGrafter"/>
</dbReference>
<dbReference type="PANTHER" id="PTHR40111:SF1">
    <property type="entry name" value="CEPHALOSPORIN-C DEACETYLASE"/>
    <property type="match status" value="1"/>
</dbReference>
<dbReference type="InterPro" id="IPR029058">
    <property type="entry name" value="AB_hydrolase_fold"/>
</dbReference>
<dbReference type="Pfam" id="PF05448">
    <property type="entry name" value="AXE1"/>
    <property type="match status" value="1"/>
</dbReference>
<dbReference type="EMBL" id="BDCO01000002">
    <property type="protein sequence ID" value="GAT32872.1"/>
    <property type="molecule type" value="Genomic_DNA"/>
</dbReference>
<keyword evidence="4" id="KW-1185">Reference proteome</keyword>
<dbReference type="Gene3D" id="3.40.50.1820">
    <property type="entry name" value="alpha/beta hydrolase"/>
    <property type="match status" value="1"/>
</dbReference>
<dbReference type="GO" id="GO:0052689">
    <property type="term" value="F:carboxylic ester hydrolase activity"/>
    <property type="evidence" value="ECO:0007669"/>
    <property type="project" value="TreeGrafter"/>
</dbReference>
<dbReference type="PANTHER" id="PTHR40111">
    <property type="entry name" value="CEPHALOSPORIN-C DEACETYLASE"/>
    <property type="match status" value="1"/>
</dbReference>